<evidence type="ECO:0000256" key="24">
    <source>
        <dbReference type="ARBA" id="ARBA00080202"/>
    </source>
</evidence>
<evidence type="ECO:0000313" key="27">
    <source>
        <dbReference type="EMBL" id="CAH2295861.1"/>
    </source>
</evidence>
<dbReference type="GO" id="GO:0032731">
    <property type="term" value="P:positive regulation of interleukin-1 beta production"/>
    <property type="evidence" value="ECO:0007669"/>
    <property type="project" value="UniProtKB-ARBA"/>
</dbReference>
<dbReference type="PRINTS" id="PR01307">
    <property type="entry name" value="P2XRECEPTOR"/>
</dbReference>
<dbReference type="InterPro" id="IPR001429">
    <property type="entry name" value="P2X_purnocptor"/>
</dbReference>
<evidence type="ECO:0000256" key="21">
    <source>
        <dbReference type="ARBA" id="ARBA00036239"/>
    </source>
</evidence>
<dbReference type="GO" id="GO:0070588">
    <property type="term" value="P:calcium ion transmembrane transport"/>
    <property type="evidence" value="ECO:0007669"/>
    <property type="project" value="TreeGrafter"/>
</dbReference>
<evidence type="ECO:0000256" key="23">
    <source>
        <dbReference type="ARBA" id="ARBA00067115"/>
    </source>
</evidence>
<keyword evidence="11" id="KW-0564">Palmitate</keyword>
<evidence type="ECO:0000256" key="1">
    <source>
        <dbReference type="ARBA" id="ARBA00004651"/>
    </source>
</evidence>
<evidence type="ECO:0000256" key="18">
    <source>
        <dbReference type="ARBA" id="ARBA00031974"/>
    </source>
</evidence>
<keyword evidence="15" id="KW-1071">Ligand-gated ion channel</keyword>
<dbReference type="Gene3D" id="2.60.490.10">
    <property type="entry name" value="atp-gated p2x4 ion channel domain"/>
    <property type="match status" value="1"/>
</dbReference>
<proteinExistence type="inferred from homology"/>
<evidence type="ECO:0000256" key="19">
    <source>
        <dbReference type="ARBA" id="ARBA00033052"/>
    </source>
</evidence>
<dbReference type="PANTHER" id="PTHR10125">
    <property type="entry name" value="P2X PURINOCEPTOR"/>
    <property type="match status" value="1"/>
</dbReference>
<keyword evidence="3" id="KW-0813">Transport</keyword>
<evidence type="ECO:0000256" key="12">
    <source>
        <dbReference type="ARBA" id="ARBA00023157"/>
    </source>
</evidence>
<dbReference type="Proteomes" id="UP001295444">
    <property type="component" value="Chromosome 05"/>
</dbReference>
<organism evidence="27 28">
    <name type="scientific">Pelobates cultripes</name>
    <name type="common">Western spadefoot toad</name>
    <dbReference type="NCBI Taxonomy" id="61616"/>
    <lineage>
        <taxon>Eukaryota</taxon>
        <taxon>Metazoa</taxon>
        <taxon>Chordata</taxon>
        <taxon>Craniata</taxon>
        <taxon>Vertebrata</taxon>
        <taxon>Euteleostomi</taxon>
        <taxon>Amphibia</taxon>
        <taxon>Batrachia</taxon>
        <taxon>Anura</taxon>
        <taxon>Pelobatoidea</taxon>
        <taxon>Pelobatidae</taxon>
        <taxon>Pelobates</taxon>
    </lineage>
</organism>
<comment type="catalytic activity">
    <reaction evidence="22">
        <text>Ca(2+)(in) = Ca(2+)(out)</text>
        <dbReference type="Rhea" id="RHEA:29671"/>
        <dbReference type="ChEBI" id="CHEBI:29108"/>
    </reaction>
</comment>
<dbReference type="PROSITE" id="PS01212">
    <property type="entry name" value="P2X_RECEPTOR"/>
    <property type="match status" value="1"/>
</dbReference>
<evidence type="ECO:0000256" key="5">
    <source>
        <dbReference type="ARBA" id="ARBA00022553"/>
    </source>
</evidence>
<evidence type="ECO:0000259" key="26">
    <source>
        <dbReference type="Pfam" id="PF20478"/>
    </source>
</evidence>
<keyword evidence="4" id="KW-1003">Cell membrane</keyword>
<keyword evidence="12" id="KW-1015">Disulfide bond</keyword>
<dbReference type="NCBIfam" id="TIGR00863">
    <property type="entry name" value="P2X"/>
    <property type="match status" value="1"/>
</dbReference>
<comment type="catalytic activity">
    <reaction evidence="20">
        <text>K(+)(in) = K(+)(out)</text>
        <dbReference type="Rhea" id="RHEA:29463"/>
        <dbReference type="ChEBI" id="CHEBI:29103"/>
    </reaction>
</comment>
<evidence type="ECO:0000256" key="16">
    <source>
        <dbReference type="ARBA" id="ARBA00023288"/>
    </source>
</evidence>
<evidence type="ECO:0000256" key="3">
    <source>
        <dbReference type="ARBA" id="ARBA00022448"/>
    </source>
</evidence>
<keyword evidence="5" id="KW-0597">Phosphoprotein</keyword>
<dbReference type="GO" id="GO:0001614">
    <property type="term" value="F:purinergic nucleotide receptor activity"/>
    <property type="evidence" value="ECO:0007669"/>
    <property type="project" value="InterPro"/>
</dbReference>
<feature type="domain" description="P2X purinoreceptor 7 intracellular" evidence="26">
    <location>
        <begin position="457"/>
        <end position="627"/>
    </location>
</feature>
<comment type="similarity">
    <text evidence="2">Belongs to the P2X receptor family.</text>
</comment>
<evidence type="ECO:0000256" key="9">
    <source>
        <dbReference type="ARBA" id="ARBA00023065"/>
    </source>
</evidence>
<evidence type="ECO:0000256" key="20">
    <source>
        <dbReference type="ARBA" id="ARBA00034430"/>
    </source>
</evidence>
<dbReference type="GO" id="GO:0051049">
    <property type="term" value="P:regulation of transport"/>
    <property type="evidence" value="ECO:0007669"/>
    <property type="project" value="UniProtKB-ARBA"/>
</dbReference>
<dbReference type="GO" id="GO:0005886">
    <property type="term" value="C:plasma membrane"/>
    <property type="evidence" value="ECO:0007669"/>
    <property type="project" value="UniProtKB-SubCell"/>
</dbReference>
<keyword evidence="10 25" id="KW-0472">Membrane</keyword>
<sequence>MSVFTSVNEITVLGYNHCGSLCLFLKTSAQIILEKPNVGRAFLWVSHIYKLVSLWLQEGTSTSCTISLVLYSCAHSLSSKKMPCCEYTTKKEVRIRSVPLGTLKYLITLAVFLYMCCILFIEKGYQKKDSVISSIHTKVKGVLDADNRIWDTAEYTIPSPGGNSFFVLTNIVKTENQAQGVCPEFPNRKTICSRDDICKKDYADPQSNGIQTGRCIQYNSTIKTCEIRAWCPVESKSTPDPAVLTGAENFTVLIKNNIHFAEFNYTTKNILPEYNVSCIYDRVKAPECPIFRLGDIVKEAGESFSQVAVLGGIMGIEINWNCDLDYLSFKCRPYYSFRRLDEKVVDERLFPGFNFRFARYYKTTNGKDTRTLIKAIGIRFDIQVYGTGGQFRWIQLIIFIGSYLSYFGLTTIVIDSLIGLYYECCCDPKSSQKYYDDTKYEKVSGPCIITSCKMLRFVSFVDQDDIIMVDKPLHKSLQKTKGKPIKRETFPCYKEIVHLYSDATAAAHEFEMQPHAGVQYDKLSSRQPWCQCSKCPQRKEFENQLCCRSKNGDCITTSDMFIELVLSRKRLLYTLQYNNPLLKPNSLSNIELSECAKRQYIQWRFGSNLDVLDFAVIPSCCIAEIKRVLKEGFAKTST</sequence>
<evidence type="ECO:0000256" key="15">
    <source>
        <dbReference type="ARBA" id="ARBA00023286"/>
    </source>
</evidence>
<dbReference type="InterPro" id="IPR053792">
    <property type="entry name" value="P2X_RECEPTOR_CS"/>
</dbReference>
<evidence type="ECO:0000256" key="17">
    <source>
        <dbReference type="ARBA" id="ARBA00023303"/>
    </source>
</evidence>
<comment type="subcellular location">
    <subcellularLocation>
        <location evidence="1">Cell membrane</location>
        <topology evidence="1">Multi-pass membrane protein</topology>
    </subcellularLocation>
</comment>
<dbReference type="InterPro" id="IPR027309">
    <property type="entry name" value="P2X_extracellular_dom_sf"/>
</dbReference>
<dbReference type="PANTHER" id="PTHR10125:SF13">
    <property type="entry name" value="P2X PURINOCEPTOR 7"/>
    <property type="match status" value="1"/>
</dbReference>
<name>A0AAD1W6H2_PELCU</name>
<dbReference type="PRINTS" id="PR01314">
    <property type="entry name" value="P2X7RECEPTOR"/>
</dbReference>
<keyword evidence="13" id="KW-0675">Receptor</keyword>
<dbReference type="AlphaFoldDB" id="A0AAD1W6H2"/>
<dbReference type="GO" id="GO:0032060">
    <property type="term" value="P:bleb assembly"/>
    <property type="evidence" value="ECO:0007669"/>
    <property type="project" value="UniProtKB-ARBA"/>
</dbReference>
<dbReference type="FunFam" id="2.60.490.10:FF:000002">
    <property type="entry name" value="P2X purinoceptor"/>
    <property type="match status" value="1"/>
</dbReference>
<evidence type="ECO:0000256" key="22">
    <source>
        <dbReference type="ARBA" id="ARBA00036634"/>
    </source>
</evidence>
<dbReference type="GO" id="GO:0051130">
    <property type="term" value="P:positive regulation of cellular component organization"/>
    <property type="evidence" value="ECO:0007669"/>
    <property type="project" value="UniProtKB-ARBA"/>
</dbReference>
<evidence type="ECO:0000256" key="14">
    <source>
        <dbReference type="ARBA" id="ARBA00023180"/>
    </source>
</evidence>
<evidence type="ECO:0000256" key="2">
    <source>
        <dbReference type="ARBA" id="ARBA00009848"/>
    </source>
</evidence>
<evidence type="ECO:0000313" key="28">
    <source>
        <dbReference type="Proteomes" id="UP001295444"/>
    </source>
</evidence>
<dbReference type="InterPro" id="IPR059116">
    <property type="entry name" value="P2X_receptor"/>
</dbReference>
<dbReference type="GO" id="GO:0004931">
    <property type="term" value="F:extracellularly ATP-gated monoatomic cation channel activity"/>
    <property type="evidence" value="ECO:0007669"/>
    <property type="project" value="InterPro"/>
</dbReference>
<dbReference type="GO" id="GO:0098794">
    <property type="term" value="C:postsynapse"/>
    <property type="evidence" value="ECO:0007669"/>
    <property type="project" value="GOC"/>
</dbReference>
<reference evidence="27" key="1">
    <citation type="submission" date="2022-03" db="EMBL/GenBank/DDBJ databases">
        <authorList>
            <person name="Alioto T."/>
            <person name="Alioto T."/>
            <person name="Gomez Garrido J."/>
        </authorList>
    </citation>
    <scope>NUCLEOTIDE SEQUENCE</scope>
</reference>
<dbReference type="Pfam" id="PF00864">
    <property type="entry name" value="P2X_receptor"/>
    <property type="match status" value="1"/>
</dbReference>
<evidence type="ECO:0000256" key="7">
    <source>
        <dbReference type="ARBA" id="ARBA00022765"/>
    </source>
</evidence>
<dbReference type="GO" id="GO:0046931">
    <property type="term" value="P:pore complex assembly"/>
    <property type="evidence" value="ECO:0007669"/>
    <property type="project" value="UniProtKB-ARBA"/>
</dbReference>
<keyword evidence="28" id="KW-1185">Reference proteome</keyword>
<dbReference type="InterPro" id="IPR046815">
    <property type="entry name" value="P2RX7_C"/>
</dbReference>
<feature type="transmembrane region" description="Helical" evidence="25">
    <location>
        <begin position="103"/>
        <end position="121"/>
    </location>
</feature>
<evidence type="ECO:0000256" key="11">
    <source>
        <dbReference type="ARBA" id="ARBA00023139"/>
    </source>
</evidence>
<dbReference type="Gene3D" id="1.10.287.940">
    <property type="entry name" value="atp-gated p2x4 ion channel"/>
    <property type="match status" value="1"/>
</dbReference>
<keyword evidence="8 25" id="KW-1133">Transmembrane helix</keyword>
<keyword evidence="7" id="KW-0013">ADP-ribosylation</keyword>
<evidence type="ECO:0000256" key="25">
    <source>
        <dbReference type="SAM" id="Phobius"/>
    </source>
</evidence>
<dbReference type="GO" id="GO:0005524">
    <property type="term" value="F:ATP binding"/>
    <property type="evidence" value="ECO:0007669"/>
    <property type="project" value="InterPro"/>
</dbReference>
<evidence type="ECO:0000256" key="6">
    <source>
        <dbReference type="ARBA" id="ARBA00022692"/>
    </source>
</evidence>
<evidence type="ECO:0000256" key="4">
    <source>
        <dbReference type="ARBA" id="ARBA00022475"/>
    </source>
</evidence>
<evidence type="ECO:0000256" key="13">
    <source>
        <dbReference type="ARBA" id="ARBA00023170"/>
    </source>
</evidence>
<keyword evidence="14" id="KW-0325">Glycoprotein</keyword>
<dbReference type="GO" id="GO:0015748">
    <property type="term" value="P:organophosphate ester transport"/>
    <property type="evidence" value="ECO:0007669"/>
    <property type="project" value="UniProtKB-ARBA"/>
</dbReference>
<dbReference type="GO" id="GO:0033198">
    <property type="term" value="P:response to ATP"/>
    <property type="evidence" value="ECO:0007669"/>
    <property type="project" value="InterPro"/>
</dbReference>
<keyword evidence="17" id="KW-0407">Ion channel</keyword>
<keyword evidence="9" id="KW-0406">Ion transport</keyword>
<dbReference type="InterPro" id="IPR003050">
    <property type="entry name" value="P2X7_purinoceptor"/>
</dbReference>
<protein>
    <recommendedName>
        <fullName evidence="23">P2X purinoceptor 7</fullName>
    </recommendedName>
    <alternativeName>
        <fullName evidence="18">ATP receptor</fullName>
    </alternativeName>
    <alternativeName>
        <fullName evidence="24">P2Z receptor</fullName>
    </alternativeName>
    <alternativeName>
        <fullName evidence="19">Purinergic receptor</fullName>
    </alternativeName>
</protein>
<evidence type="ECO:0000256" key="10">
    <source>
        <dbReference type="ARBA" id="ARBA00023136"/>
    </source>
</evidence>
<keyword evidence="16" id="KW-0449">Lipoprotein</keyword>
<dbReference type="Pfam" id="PF20478">
    <property type="entry name" value="P2RX7_C"/>
    <property type="match status" value="1"/>
</dbReference>
<accession>A0AAD1W6H2</accession>
<keyword evidence="6 25" id="KW-0812">Transmembrane</keyword>
<dbReference type="EMBL" id="OW240916">
    <property type="protein sequence ID" value="CAH2295861.1"/>
    <property type="molecule type" value="Genomic_DNA"/>
</dbReference>
<evidence type="ECO:0000256" key="8">
    <source>
        <dbReference type="ARBA" id="ARBA00022989"/>
    </source>
</evidence>
<dbReference type="GO" id="GO:0051899">
    <property type="term" value="P:membrane depolarization"/>
    <property type="evidence" value="ECO:0007669"/>
    <property type="project" value="UniProtKB-ARBA"/>
</dbReference>
<comment type="catalytic activity">
    <reaction evidence="21">
        <text>Na(+)(in) = Na(+)(out)</text>
        <dbReference type="Rhea" id="RHEA:34963"/>
        <dbReference type="ChEBI" id="CHEBI:29101"/>
    </reaction>
</comment>
<gene>
    <name evidence="27" type="ORF">PECUL_23A035674</name>
</gene>